<feature type="compositionally biased region" description="Basic and acidic residues" evidence="1">
    <location>
        <begin position="1"/>
        <end position="11"/>
    </location>
</feature>
<dbReference type="PaxDb" id="67767-A0A0J7L096"/>
<dbReference type="InterPro" id="IPR036844">
    <property type="entry name" value="Hint_dom_sf"/>
</dbReference>
<name>A0A0J7L096_LASNI</name>
<sequence length="899" mass="94146">MPKYDGPRHISDAPFSTQKAETSIGSSGAVFTSLPENFEQAAVSTSGVTELDAGSLAPDVFKAGINVASDGSLFVGPPKDALVTNVHVAAGGFLDVESGGTVIGGDVAGLALVESGGTLAEITFNGTPKGGRSGVNGYVDKGGQANSNIVESGAVVDFNGGTGTDNIVKEGGTIDAGRGTYWEESPSSGHGGGQSQSQSMGPGGSTQVQSGGDQSSQSTDNGSQGQGQSGDAGSQSQGQQGGGDQSQWQGGGASNHPVYGGTVISTHVESGGLLNVSGGLASDTEITSGGVVDVGSWEGDSPATGNGGHQGQSQSQSQNGGGHQGQSQSQSQDGGGQQNQNQGQSQDGGGQQSQSQGQSQDGGISHHSVYGGTVISTNVGSGGFLNVSSGGVASQTIINSNATMFVHSGAVVAGATVGAGEDFGANGTITKDPELGKVIVSSGGDFEGGTLLGGGQLTNNGVEMGGLLRVEAGATVTDLQMGAYGQIEVMGVNYAAGESVTYQGGKITLMSNGHPTWSASLAGQYTSSDFQVWDDNGTAVIVYICFLKGTHISTPNGEIEVQHLKAGDFVWAREGGKDVPRLIKEIRHHRSEVNPNLPIDLAGWSVCIKKDAFGANLPERDLRVTSEHCFYFEGRFIPIRMLVNGASIYYDTSLEVFEFFHLETEPHSIIRAEGVLTESWLNTQASRRAVYLPNGLTSLEVIPPRSWERDAAAPLDVSASFAQHLWQKFNHRALKRNMDYQVSHQWEFDNNPDLHLRLENGRKIQPRNRRGNKYFFQLPANIGTDKIFLCSKTFRPSESVGPWVDDRRELGVLVGKINLAIGDSFKEIRAYYNVANALGWDVVENTPCRWTKGAALLPVLGTEEELRAGFSLIVDVLAGGPYLVSQEREKKEKSHDIAL</sequence>
<dbReference type="STRING" id="67767.A0A0J7L096"/>
<evidence type="ECO:0000313" key="3">
    <source>
        <dbReference type="EMBL" id="KMQ96197.1"/>
    </source>
</evidence>
<dbReference type="InterPro" id="IPR012332">
    <property type="entry name" value="Autotransporter_pectin_lyase_C"/>
</dbReference>
<keyword evidence="4" id="KW-1185">Reference proteome</keyword>
<dbReference type="Gene3D" id="2.160.20.20">
    <property type="match status" value="1"/>
</dbReference>
<dbReference type="OrthoDB" id="8382377at2759"/>
<evidence type="ECO:0000259" key="2">
    <source>
        <dbReference type="Pfam" id="PF13403"/>
    </source>
</evidence>
<dbReference type="NCBIfam" id="TIGR04415">
    <property type="entry name" value="O_hepto_targRPT"/>
    <property type="match status" value="1"/>
</dbReference>
<comment type="caution">
    <text evidence="3">The sequence shown here is derived from an EMBL/GenBank/DDBJ whole genome shotgun (WGS) entry which is preliminary data.</text>
</comment>
<dbReference type="InterPro" id="IPR030930">
    <property type="entry name" value="AIDA"/>
</dbReference>
<dbReference type="AlphaFoldDB" id="A0A0J7L096"/>
<reference evidence="3 4" key="1">
    <citation type="submission" date="2015-04" db="EMBL/GenBank/DDBJ databases">
        <title>Lasius niger genome sequencing.</title>
        <authorList>
            <person name="Konorov E.A."/>
            <person name="Nikitin M.A."/>
            <person name="Kirill M.V."/>
            <person name="Chang P."/>
        </authorList>
    </citation>
    <scope>NUCLEOTIDE SEQUENCE [LARGE SCALE GENOMIC DNA]</scope>
    <source>
        <tissue evidence="3">Whole</tissue>
    </source>
</reference>
<dbReference type="EMBL" id="LBMM01001500">
    <property type="protein sequence ID" value="KMQ96197.1"/>
    <property type="molecule type" value="Genomic_DNA"/>
</dbReference>
<dbReference type="Proteomes" id="UP000036403">
    <property type="component" value="Unassembled WGS sequence"/>
</dbReference>
<feature type="compositionally biased region" description="Low complexity" evidence="1">
    <location>
        <begin position="325"/>
        <end position="345"/>
    </location>
</feature>
<evidence type="ECO:0000313" key="4">
    <source>
        <dbReference type="Proteomes" id="UP000036403"/>
    </source>
</evidence>
<feature type="compositionally biased region" description="Low complexity" evidence="1">
    <location>
        <begin position="352"/>
        <end position="363"/>
    </location>
</feature>
<protein>
    <submittedName>
        <fullName evidence="3">Outer membrane protein</fullName>
    </submittedName>
</protein>
<feature type="compositionally biased region" description="Low complexity" evidence="1">
    <location>
        <begin position="195"/>
        <end position="223"/>
    </location>
</feature>
<dbReference type="SUPFAM" id="SSF51294">
    <property type="entry name" value="Hedgehog/intein (Hint) domain"/>
    <property type="match status" value="1"/>
</dbReference>
<dbReference type="InterPro" id="IPR028992">
    <property type="entry name" value="Hedgehog/Intein_dom"/>
</dbReference>
<feature type="region of interest" description="Disordered" evidence="1">
    <location>
        <begin position="1"/>
        <end position="20"/>
    </location>
</feature>
<dbReference type="Pfam" id="PF13403">
    <property type="entry name" value="Hint_2"/>
    <property type="match status" value="1"/>
</dbReference>
<feature type="compositionally biased region" description="Gly residues" evidence="1">
    <location>
        <begin position="239"/>
        <end position="253"/>
    </location>
</feature>
<evidence type="ECO:0000256" key="1">
    <source>
        <dbReference type="SAM" id="MobiDB-lite"/>
    </source>
</evidence>
<proteinExistence type="predicted"/>
<feature type="region of interest" description="Disordered" evidence="1">
    <location>
        <begin position="160"/>
        <end position="263"/>
    </location>
</feature>
<feature type="domain" description="Hedgehog/Intein (Hint)" evidence="2">
    <location>
        <begin position="544"/>
        <end position="683"/>
    </location>
</feature>
<feature type="region of interest" description="Disordered" evidence="1">
    <location>
        <begin position="291"/>
        <end position="369"/>
    </location>
</feature>
<accession>A0A0J7L096</accession>
<organism evidence="3 4">
    <name type="scientific">Lasius niger</name>
    <name type="common">Black garden ant</name>
    <dbReference type="NCBI Taxonomy" id="67767"/>
    <lineage>
        <taxon>Eukaryota</taxon>
        <taxon>Metazoa</taxon>
        <taxon>Ecdysozoa</taxon>
        <taxon>Arthropoda</taxon>
        <taxon>Hexapoda</taxon>
        <taxon>Insecta</taxon>
        <taxon>Pterygota</taxon>
        <taxon>Neoptera</taxon>
        <taxon>Endopterygota</taxon>
        <taxon>Hymenoptera</taxon>
        <taxon>Apocrita</taxon>
        <taxon>Aculeata</taxon>
        <taxon>Formicoidea</taxon>
        <taxon>Formicidae</taxon>
        <taxon>Formicinae</taxon>
        <taxon>Lasius</taxon>
        <taxon>Lasius</taxon>
    </lineage>
</organism>
<gene>
    <name evidence="3" type="ORF">RF55_3533</name>
</gene>